<dbReference type="GeneID" id="85440488"/>
<evidence type="ECO:0000256" key="1">
    <source>
        <dbReference type="PROSITE-ProRule" id="PRU00023"/>
    </source>
</evidence>
<feature type="repeat" description="ANK" evidence="1">
    <location>
        <begin position="54"/>
        <end position="86"/>
    </location>
</feature>
<keyword evidence="3" id="KW-1185">Reference proteome</keyword>
<dbReference type="PANTHER" id="PTHR46224">
    <property type="entry name" value="ANKYRIN REPEAT FAMILY PROTEIN"/>
    <property type="match status" value="1"/>
</dbReference>
<dbReference type="InterPro" id="IPR002110">
    <property type="entry name" value="Ankyrin_rpt"/>
</dbReference>
<dbReference type="InterPro" id="IPR036770">
    <property type="entry name" value="Ankyrin_rpt-contain_sf"/>
</dbReference>
<dbReference type="PROSITE" id="PS50297">
    <property type="entry name" value="ANK_REP_REGION"/>
    <property type="match status" value="3"/>
</dbReference>
<dbReference type="PROSITE" id="PS50088">
    <property type="entry name" value="ANK_REPEAT"/>
    <property type="match status" value="3"/>
</dbReference>
<dbReference type="SUPFAM" id="SSF48403">
    <property type="entry name" value="Ankyrin repeat"/>
    <property type="match status" value="1"/>
</dbReference>
<dbReference type="Proteomes" id="UP001230504">
    <property type="component" value="Unassembled WGS sequence"/>
</dbReference>
<reference evidence="2" key="1">
    <citation type="submission" date="2021-06" db="EMBL/GenBank/DDBJ databases">
        <title>Comparative genomics, transcriptomics and evolutionary studies reveal genomic signatures of adaptation to plant cell wall in hemibiotrophic fungi.</title>
        <authorList>
            <consortium name="DOE Joint Genome Institute"/>
            <person name="Baroncelli R."/>
            <person name="Diaz J.F."/>
            <person name="Benocci T."/>
            <person name="Peng M."/>
            <person name="Battaglia E."/>
            <person name="Haridas S."/>
            <person name="Andreopoulos W."/>
            <person name="Labutti K."/>
            <person name="Pangilinan J."/>
            <person name="Floch G.L."/>
            <person name="Makela M.R."/>
            <person name="Henrissat B."/>
            <person name="Grigoriev I.V."/>
            <person name="Crouch J.A."/>
            <person name="De Vries R.P."/>
            <person name="Sukno S.A."/>
            <person name="Thon M.R."/>
        </authorList>
    </citation>
    <scope>NUCLEOTIDE SEQUENCE</scope>
    <source>
        <strain evidence="2">CBS 125086</strain>
    </source>
</reference>
<dbReference type="RefSeq" id="XP_060406684.1">
    <property type="nucleotide sequence ID" value="XM_060556248.1"/>
</dbReference>
<organism evidence="2 3">
    <name type="scientific">Colletotrichum navitas</name>
    <dbReference type="NCBI Taxonomy" id="681940"/>
    <lineage>
        <taxon>Eukaryota</taxon>
        <taxon>Fungi</taxon>
        <taxon>Dikarya</taxon>
        <taxon>Ascomycota</taxon>
        <taxon>Pezizomycotina</taxon>
        <taxon>Sordariomycetes</taxon>
        <taxon>Hypocreomycetidae</taxon>
        <taxon>Glomerellales</taxon>
        <taxon>Glomerellaceae</taxon>
        <taxon>Colletotrichum</taxon>
        <taxon>Colletotrichum graminicola species complex</taxon>
    </lineage>
</organism>
<dbReference type="PANTHER" id="PTHR46224:SF64">
    <property type="entry name" value="IQ MOTIF AND ANKYRIN REPEAT DOMAIN-CONTAINING PROTEIN 1"/>
    <property type="match status" value="1"/>
</dbReference>
<evidence type="ECO:0000313" key="3">
    <source>
        <dbReference type="Proteomes" id="UP001230504"/>
    </source>
</evidence>
<dbReference type="EMBL" id="JAHLJV010000289">
    <property type="protein sequence ID" value="KAK1561496.1"/>
    <property type="molecule type" value="Genomic_DNA"/>
</dbReference>
<feature type="non-terminal residue" evidence="2">
    <location>
        <position position="1"/>
    </location>
</feature>
<proteinExistence type="predicted"/>
<dbReference type="AlphaFoldDB" id="A0AAD8UU69"/>
<feature type="repeat" description="ANK" evidence="1">
    <location>
        <begin position="122"/>
        <end position="154"/>
    </location>
</feature>
<dbReference type="Pfam" id="PF00023">
    <property type="entry name" value="Ank"/>
    <property type="match status" value="1"/>
</dbReference>
<dbReference type="InterPro" id="IPR051616">
    <property type="entry name" value="Cul2-RING_E3_ligase_SR"/>
</dbReference>
<dbReference type="SMART" id="SM00248">
    <property type="entry name" value="ANK"/>
    <property type="match status" value="4"/>
</dbReference>
<feature type="repeat" description="ANK" evidence="1">
    <location>
        <begin position="87"/>
        <end position="119"/>
    </location>
</feature>
<comment type="caution">
    <text evidence="2">The sequence shown here is derived from an EMBL/GenBank/DDBJ whole genome shotgun (WGS) entry which is preliminary data.</text>
</comment>
<gene>
    <name evidence="2" type="ORF">LY79DRAFT_531323</name>
</gene>
<sequence>ASARGHKTIINLLLKHHANVDLSDVNDVSPLDVAIAGGHGIIAKKLINSGALAKDSVGLHFAVRKGNTDMIQLLLAHGWNPNALYSINRTPLHLAIDKGCKDIVSILLQNEASASVNALNSLSQSPLHNAIALGHTEMVIVVLEGGADVNLCTENGQPALHITLAKITGIRGRQESSAACLIVMLTQHLYRRGAAYRMI</sequence>
<accession>A0AAD8UU69</accession>
<evidence type="ECO:0000313" key="2">
    <source>
        <dbReference type="EMBL" id="KAK1561496.1"/>
    </source>
</evidence>
<protein>
    <submittedName>
        <fullName evidence="2">Ankyrin repeat-containing domain protein</fullName>
    </submittedName>
</protein>
<dbReference type="Gene3D" id="1.25.40.20">
    <property type="entry name" value="Ankyrin repeat-containing domain"/>
    <property type="match status" value="3"/>
</dbReference>
<dbReference type="Pfam" id="PF13637">
    <property type="entry name" value="Ank_4"/>
    <property type="match status" value="1"/>
</dbReference>
<name>A0AAD8UU69_9PEZI</name>
<dbReference type="Pfam" id="PF12796">
    <property type="entry name" value="Ank_2"/>
    <property type="match status" value="1"/>
</dbReference>
<keyword evidence="1" id="KW-0040">ANK repeat</keyword>